<proteinExistence type="predicted"/>
<dbReference type="AlphaFoldDB" id="A0A8J3ZGL6"/>
<dbReference type="SUPFAM" id="SSF54427">
    <property type="entry name" value="NTF2-like"/>
    <property type="match status" value="1"/>
</dbReference>
<reference evidence="2" key="1">
    <citation type="submission" date="2021-01" db="EMBL/GenBank/DDBJ databases">
        <title>Whole genome shotgun sequence of Virgisporangium aurantiacum NBRC 16421.</title>
        <authorList>
            <person name="Komaki H."/>
            <person name="Tamura T."/>
        </authorList>
    </citation>
    <scope>NUCLEOTIDE SEQUENCE</scope>
    <source>
        <strain evidence="2">NBRC 16421</strain>
    </source>
</reference>
<organism evidence="2 3">
    <name type="scientific">Virgisporangium aurantiacum</name>
    <dbReference type="NCBI Taxonomy" id="175570"/>
    <lineage>
        <taxon>Bacteria</taxon>
        <taxon>Bacillati</taxon>
        <taxon>Actinomycetota</taxon>
        <taxon>Actinomycetes</taxon>
        <taxon>Micromonosporales</taxon>
        <taxon>Micromonosporaceae</taxon>
        <taxon>Virgisporangium</taxon>
    </lineage>
</organism>
<name>A0A8J3ZGL6_9ACTN</name>
<comment type="caution">
    <text evidence="2">The sequence shown here is derived from an EMBL/GenBank/DDBJ whole genome shotgun (WGS) entry which is preliminary data.</text>
</comment>
<dbReference type="InterPro" id="IPR032710">
    <property type="entry name" value="NTF2-like_dom_sf"/>
</dbReference>
<accession>A0A8J3ZGL6</accession>
<evidence type="ECO:0000313" key="3">
    <source>
        <dbReference type="Proteomes" id="UP000612585"/>
    </source>
</evidence>
<dbReference type="Proteomes" id="UP000612585">
    <property type="component" value="Unassembled WGS sequence"/>
</dbReference>
<evidence type="ECO:0000313" key="2">
    <source>
        <dbReference type="EMBL" id="GIJ61221.1"/>
    </source>
</evidence>
<feature type="domain" description="DUF4440" evidence="1">
    <location>
        <begin position="18"/>
        <end position="117"/>
    </location>
</feature>
<dbReference type="Gene3D" id="3.10.450.50">
    <property type="match status" value="1"/>
</dbReference>
<dbReference type="InterPro" id="IPR027843">
    <property type="entry name" value="DUF4440"/>
</dbReference>
<gene>
    <name evidence="2" type="ORF">Vau01_087370</name>
</gene>
<sequence length="126" mass="13562">MDDQRALRDLVSAADRHQSDVDEFVALHHRDAVVVNIAGRRVLGRDALRDAMTAALRSPLANVFTRLEVEDIRLVGPDVALVSCAKHVTDERAGGPALPTTGSLTFTAVREPDGWKIALAQTTPVG</sequence>
<dbReference type="EMBL" id="BOPG01000064">
    <property type="protein sequence ID" value="GIJ61221.1"/>
    <property type="molecule type" value="Genomic_DNA"/>
</dbReference>
<evidence type="ECO:0000259" key="1">
    <source>
        <dbReference type="Pfam" id="PF14534"/>
    </source>
</evidence>
<dbReference type="InterPro" id="IPR011944">
    <property type="entry name" value="Steroid_delta5-4_isomerase"/>
</dbReference>
<dbReference type="RefSeq" id="WP_204006026.1">
    <property type="nucleotide sequence ID" value="NZ_BOPG01000064.1"/>
</dbReference>
<dbReference type="Pfam" id="PF14534">
    <property type="entry name" value="DUF4440"/>
    <property type="match status" value="1"/>
</dbReference>
<keyword evidence="3" id="KW-1185">Reference proteome</keyword>
<dbReference type="NCBIfam" id="TIGR02246">
    <property type="entry name" value="SgcJ/EcaC family oxidoreductase"/>
    <property type="match status" value="1"/>
</dbReference>
<protein>
    <recommendedName>
        <fullName evidence="1">DUF4440 domain-containing protein</fullName>
    </recommendedName>
</protein>